<organism evidence="1 2">
    <name type="scientific">Aetokthonos hydrillicola Thurmond2011</name>
    <dbReference type="NCBI Taxonomy" id="2712845"/>
    <lineage>
        <taxon>Bacteria</taxon>
        <taxon>Bacillati</taxon>
        <taxon>Cyanobacteriota</taxon>
        <taxon>Cyanophyceae</taxon>
        <taxon>Nostocales</taxon>
        <taxon>Hapalosiphonaceae</taxon>
        <taxon>Aetokthonos</taxon>
    </lineage>
</organism>
<dbReference type="InterPro" id="IPR050580">
    <property type="entry name" value="2H_phosphoesterase_YjcG-like"/>
</dbReference>
<accession>A0AAP5I1P5</accession>
<dbReference type="SUPFAM" id="SSF55144">
    <property type="entry name" value="LigT-like"/>
    <property type="match status" value="1"/>
</dbReference>
<sequence>MFYALVHFPAIITNDINQLRKEYDPQVNWIAPHITVVFPIESVLEDEQPLIDHVENVLRAWKPFPIHLQGLAESSDNYLYLTLQEGNSEVVTL</sequence>
<dbReference type="AlphaFoldDB" id="A0AAP5I1P5"/>
<dbReference type="InterPro" id="IPR009097">
    <property type="entry name" value="Cyclic_Pdiesterase"/>
</dbReference>
<comment type="caution">
    <text evidence="1">The sequence shown here is derived from an EMBL/GenBank/DDBJ whole genome shotgun (WGS) entry which is preliminary data.</text>
</comment>
<evidence type="ECO:0000313" key="1">
    <source>
        <dbReference type="EMBL" id="MDR9893080.1"/>
    </source>
</evidence>
<keyword evidence="1" id="KW-0436">Ligase</keyword>
<dbReference type="Proteomes" id="UP000667802">
    <property type="component" value="Unassembled WGS sequence"/>
</dbReference>
<name>A0AAP5I1P5_9CYAN</name>
<dbReference type="PANTHER" id="PTHR40037:SF1">
    <property type="entry name" value="PHOSPHOESTERASE SAOUHSC_00951-RELATED"/>
    <property type="match status" value="1"/>
</dbReference>
<protein>
    <submittedName>
        <fullName evidence="1">2'-5' RNA ligase family protein</fullName>
    </submittedName>
</protein>
<proteinExistence type="predicted"/>
<dbReference type="GO" id="GO:0016874">
    <property type="term" value="F:ligase activity"/>
    <property type="evidence" value="ECO:0007669"/>
    <property type="project" value="UniProtKB-KW"/>
</dbReference>
<dbReference type="EMBL" id="JAALHA020000001">
    <property type="protein sequence ID" value="MDR9893080.1"/>
    <property type="molecule type" value="Genomic_DNA"/>
</dbReference>
<keyword evidence="2" id="KW-1185">Reference proteome</keyword>
<dbReference type="Gene3D" id="3.90.1140.10">
    <property type="entry name" value="Cyclic phosphodiesterase"/>
    <property type="match status" value="1"/>
</dbReference>
<evidence type="ECO:0000313" key="2">
    <source>
        <dbReference type="Proteomes" id="UP000667802"/>
    </source>
</evidence>
<reference evidence="2" key="1">
    <citation type="journal article" date="2021" name="Science">
        <title>Hunting the eagle killer: A cyanobacterial neurotoxin causes vacuolar myelinopathy.</title>
        <authorList>
            <person name="Breinlinger S."/>
            <person name="Phillips T.J."/>
            <person name="Haram B.N."/>
            <person name="Mares J."/>
            <person name="Martinez Yerena J.A."/>
            <person name="Hrouzek P."/>
            <person name="Sobotka R."/>
            <person name="Henderson W.M."/>
            <person name="Schmieder P."/>
            <person name="Williams S.M."/>
            <person name="Lauderdale J.D."/>
            <person name="Wilde H.D."/>
            <person name="Gerrin W."/>
            <person name="Kust A."/>
            <person name="Washington J.W."/>
            <person name="Wagner C."/>
            <person name="Geier B."/>
            <person name="Liebeke M."/>
            <person name="Enke H."/>
            <person name="Niedermeyer T.H.J."/>
            <person name="Wilde S.B."/>
        </authorList>
    </citation>
    <scope>NUCLEOTIDE SEQUENCE [LARGE SCALE GENOMIC DNA]</scope>
    <source>
        <strain evidence="2">Thurmond2011</strain>
    </source>
</reference>
<dbReference type="PANTHER" id="PTHR40037">
    <property type="entry name" value="PHOSPHOESTERASE YJCG-RELATED"/>
    <property type="match status" value="1"/>
</dbReference>
<dbReference type="Pfam" id="PF13563">
    <property type="entry name" value="2_5_RNA_ligase2"/>
    <property type="match status" value="1"/>
</dbReference>
<dbReference type="RefSeq" id="WP_208342790.1">
    <property type="nucleotide sequence ID" value="NZ_CAWQFN010000186.1"/>
</dbReference>
<gene>
    <name evidence="1" type="ORF">G7B40_000570</name>
</gene>